<comment type="caution">
    <text evidence="2">The sequence shown here is derived from an EMBL/GenBank/DDBJ whole genome shotgun (WGS) entry which is preliminary data.</text>
</comment>
<keyword evidence="3" id="KW-1185">Reference proteome</keyword>
<dbReference type="Proteomes" id="UP000654367">
    <property type="component" value="Unassembled WGS sequence"/>
</dbReference>
<protein>
    <submittedName>
        <fullName evidence="2">Transporter</fullName>
    </submittedName>
</protein>
<dbReference type="InterPro" id="IPR027417">
    <property type="entry name" value="P-loop_NTPase"/>
</dbReference>
<dbReference type="SUPFAM" id="SSF52540">
    <property type="entry name" value="P-loop containing nucleoside triphosphate hydrolases"/>
    <property type="match status" value="1"/>
</dbReference>
<reference evidence="3" key="1">
    <citation type="journal article" date="2019" name="Int. J. Syst. Evol. Microbiol.">
        <title>The Global Catalogue of Microorganisms (GCM) 10K type strain sequencing project: providing services to taxonomists for standard genome sequencing and annotation.</title>
        <authorList>
            <consortium name="The Broad Institute Genomics Platform"/>
            <consortium name="The Broad Institute Genome Sequencing Center for Infectious Disease"/>
            <person name="Wu L."/>
            <person name="Ma J."/>
        </authorList>
    </citation>
    <scope>NUCLEOTIDE SEQUENCE [LARGE SCALE GENOMIC DNA]</scope>
    <source>
        <strain evidence="3">JCM 32304</strain>
    </source>
</reference>
<dbReference type="PANTHER" id="PTHR40396">
    <property type="entry name" value="ATPASE-LIKE PROTEIN"/>
    <property type="match status" value="1"/>
</dbReference>
<feature type="domain" description="ATPase AAA-type core" evidence="1">
    <location>
        <begin position="46"/>
        <end position="362"/>
    </location>
</feature>
<dbReference type="InterPro" id="IPR003959">
    <property type="entry name" value="ATPase_AAA_core"/>
</dbReference>
<evidence type="ECO:0000259" key="1">
    <source>
        <dbReference type="Pfam" id="PF13304"/>
    </source>
</evidence>
<accession>A0ABQ2Q2K3</accession>
<dbReference type="RefSeq" id="WP_188917735.1">
    <property type="nucleotide sequence ID" value="NZ_BMQV01000006.1"/>
</dbReference>
<dbReference type="EMBL" id="BMQV01000006">
    <property type="protein sequence ID" value="GGP44540.1"/>
    <property type="molecule type" value="Genomic_DNA"/>
</dbReference>
<proteinExistence type="predicted"/>
<evidence type="ECO:0000313" key="3">
    <source>
        <dbReference type="Proteomes" id="UP000654367"/>
    </source>
</evidence>
<dbReference type="PANTHER" id="PTHR40396:SF1">
    <property type="entry name" value="ATPASE AAA-TYPE CORE DOMAIN-CONTAINING PROTEIN"/>
    <property type="match status" value="1"/>
</dbReference>
<dbReference type="Gene3D" id="3.40.50.300">
    <property type="entry name" value="P-loop containing nucleotide triphosphate hydrolases"/>
    <property type="match status" value="1"/>
</dbReference>
<name>A0ABQ2Q2K3_9GAMM</name>
<dbReference type="Pfam" id="PF13304">
    <property type="entry name" value="AAA_21"/>
    <property type="match status" value="1"/>
</dbReference>
<organism evidence="2 3">
    <name type="scientific">Shewanella saliphila</name>
    <dbReference type="NCBI Taxonomy" id="2282698"/>
    <lineage>
        <taxon>Bacteria</taxon>
        <taxon>Pseudomonadati</taxon>
        <taxon>Pseudomonadota</taxon>
        <taxon>Gammaproteobacteria</taxon>
        <taxon>Alteromonadales</taxon>
        <taxon>Shewanellaceae</taxon>
        <taxon>Shewanella</taxon>
    </lineage>
</organism>
<sequence length="419" mass="47990">MLIEFNVSNYRSIKDSQNFSLSKTSLNELESKNTFESSGYELLRTAVIYGPNASGKSNVMGALSFMKALVLSSAKVDVEEKLEVSPFRLNAKCRNSPSEFEATFIHQGVRYQYGFCVTQSRVTEEWLLAFPKGRAQKWFERTYDENTDSYEWYMGSALQGTKQVWQSSTKSNSLFLSTAVNLNSKQLKPVYDWFRVVLKISRTGEGWGPFVSSKLCENDQKSKVMNFLKAADMDIEDIDIIEHAFDPANLPSDMPSVFKESLIEEFKDQTLLEFKTLKKDDEGVLVDFDLESEESDGTKKLFSLAGPWIKALSEGHVLLIDELHLNLHSKLMEFLIGMFHDPEINVANGQLVFTSHDTNILNKEIFRRDQVWFCKKDELLATQLYPLTDFNPHKTRDNFEASYLAGKYGALPFIQRFEE</sequence>
<gene>
    <name evidence="2" type="ORF">GCM10009409_09060</name>
</gene>
<evidence type="ECO:0000313" key="2">
    <source>
        <dbReference type="EMBL" id="GGP44540.1"/>
    </source>
</evidence>